<comment type="similarity">
    <text evidence="2 6">Belongs to the cytochrome P450 family.</text>
</comment>
<dbReference type="PANTHER" id="PTHR24305:SF166">
    <property type="entry name" value="CYTOCHROME P450 12A4, MITOCHONDRIAL-RELATED"/>
    <property type="match status" value="1"/>
</dbReference>
<reference evidence="8" key="1">
    <citation type="journal article" date="2018" name="Nat. Microbiol.">
        <title>Leveraging single-cell genomics to expand the fungal tree of life.</title>
        <authorList>
            <person name="Ahrendt S.R."/>
            <person name="Quandt C.A."/>
            <person name="Ciobanu D."/>
            <person name="Clum A."/>
            <person name="Salamov A."/>
            <person name="Andreopoulos B."/>
            <person name="Cheng J.F."/>
            <person name="Woyke T."/>
            <person name="Pelin A."/>
            <person name="Henrissat B."/>
            <person name="Reynolds N.K."/>
            <person name="Benny G.L."/>
            <person name="Smith M.E."/>
            <person name="James T.Y."/>
            <person name="Grigoriev I.V."/>
        </authorList>
    </citation>
    <scope>NUCLEOTIDE SEQUENCE [LARGE SCALE GENOMIC DNA]</scope>
    <source>
        <strain evidence="8">RSA 1356</strain>
    </source>
</reference>
<dbReference type="PRINTS" id="PR00463">
    <property type="entry name" value="EP450I"/>
</dbReference>
<dbReference type="SUPFAM" id="SSF48264">
    <property type="entry name" value="Cytochrome P450"/>
    <property type="match status" value="1"/>
</dbReference>
<name>A0A4P9XM45_9FUNG</name>
<dbReference type="STRING" id="78915.A0A4P9XM45"/>
<protein>
    <submittedName>
        <fullName evidence="7">Cytochrome P450</fullName>
    </submittedName>
</protein>
<dbReference type="Gene3D" id="1.10.630.10">
    <property type="entry name" value="Cytochrome P450"/>
    <property type="match status" value="1"/>
</dbReference>
<evidence type="ECO:0000256" key="6">
    <source>
        <dbReference type="RuleBase" id="RU000461"/>
    </source>
</evidence>
<keyword evidence="3 5" id="KW-0479">Metal-binding</keyword>
<comment type="cofactor">
    <cofactor evidence="1 5">
        <name>heme</name>
        <dbReference type="ChEBI" id="CHEBI:30413"/>
    </cofactor>
</comment>
<dbReference type="InterPro" id="IPR001128">
    <property type="entry name" value="Cyt_P450"/>
</dbReference>
<dbReference type="PANTHER" id="PTHR24305">
    <property type="entry name" value="CYTOCHROME P450"/>
    <property type="match status" value="1"/>
</dbReference>
<organism evidence="7 8">
    <name type="scientific">Thamnocephalis sphaerospora</name>
    <dbReference type="NCBI Taxonomy" id="78915"/>
    <lineage>
        <taxon>Eukaryota</taxon>
        <taxon>Fungi</taxon>
        <taxon>Fungi incertae sedis</taxon>
        <taxon>Zoopagomycota</taxon>
        <taxon>Zoopagomycotina</taxon>
        <taxon>Zoopagomycetes</taxon>
        <taxon>Zoopagales</taxon>
        <taxon>Sigmoideomycetaceae</taxon>
        <taxon>Thamnocephalis</taxon>
    </lineage>
</organism>
<evidence type="ECO:0000313" key="7">
    <source>
        <dbReference type="EMBL" id="RKP06431.1"/>
    </source>
</evidence>
<dbReference type="InterPro" id="IPR017972">
    <property type="entry name" value="Cyt_P450_CS"/>
</dbReference>
<dbReference type="PRINTS" id="PR00385">
    <property type="entry name" value="P450"/>
</dbReference>
<keyword evidence="8" id="KW-1185">Reference proteome</keyword>
<dbReference type="CDD" id="cd11061">
    <property type="entry name" value="CYP67-like"/>
    <property type="match status" value="1"/>
</dbReference>
<dbReference type="GO" id="GO:0005506">
    <property type="term" value="F:iron ion binding"/>
    <property type="evidence" value="ECO:0007669"/>
    <property type="project" value="InterPro"/>
</dbReference>
<dbReference type="InterPro" id="IPR050121">
    <property type="entry name" value="Cytochrome_P450_monoxygenase"/>
</dbReference>
<proteinExistence type="inferred from homology"/>
<evidence type="ECO:0000256" key="3">
    <source>
        <dbReference type="ARBA" id="ARBA00022723"/>
    </source>
</evidence>
<keyword evidence="5 6" id="KW-0349">Heme</keyword>
<evidence type="ECO:0000256" key="1">
    <source>
        <dbReference type="ARBA" id="ARBA00001971"/>
    </source>
</evidence>
<evidence type="ECO:0000256" key="2">
    <source>
        <dbReference type="ARBA" id="ARBA00010617"/>
    </source>
</evidence>
<dbReference type="EMBL" id="KZ992884">
    <property type="protein sequence ID" value="RKP06431.1"/>
    <property type="molecule type" value="Genomic_DNA"/>
</dbReference>
<evidence type="ECO:0000256" key="5">
    <source>
        <dbReference type="PIRSR" id="PIRSR602401-1"/>
    </source>
</evidence>
<keyword evidence="4 5" id="KW-0408">Iron</keyword>
<accession>A0A4P9XM45</accession>
<dbReference type="Proteomes" id="UP000271241">
    <property type="component" value="Unassembled WGS sequence"/>
</dbReference>
<dbReference type="InterPro" id="IPR036396">
    <property type="entry name" value="Cyt_P450_sf"/>
</dbReference>
<keyword evidence="6" id="KW-0503">Monooxygenase</keyword>
<evidence type="ECO:0000313" key="8">
    <source>
        <dbReference type="Proteomes" id="UP000271241"/>
    </source>
</evidence>
<dbReference type="OrthoDB" id="1470350at2759"/>
<dbReference type="GO" id="GO:0020037">
    <property type="term" value="F:heme binding"/>
    <property type="evidence" value="ECO:0007669"/>
    <property type="project" value="InterPro"/>
</dbReference>
<feature type="binding site" description="axial binding residue" evidence="5">
    <location>
        <position position="421"/>
    </location>
    <ligand>
        <name>heme</name>
        <dbReference type="ChEBI" id="CHEBI:30413"/>
    </ligand>
    <ligandPart>
        <name>Fe</name>
        <dbReference type="ChEBI" id="CHEBI:18248"/>
    </ligandPart>
</feature>
<gene>
    <name evidence="7" type="ORF">THASP1DRAFT_18496</name>
</gene>
<sequence>MAVLLFAYWLSGAIKRKSSTTLRYIPGPWLAPFSRIFSIINIFTCKQVHRYRNWHETYGPMVRVGPRSVSVTDPAAVRQIYGSHAFRKTRMYDAFVVLGENVFGSRDPEFHKRRKRLVAPAYGQTTLAAIEPLIWRAGVESLMEKLERQAAAGQVSNLFQEFMFMTFDVVGEVAFGRSFDMLRRDGHPILKWLEDFSRMNMFRIMFPFLQRVRLPWLFGHWYESERRLYAFTRDAVERRKREKQPRRDALQMLLEAVDEDTGDSMTDAEIMPEMLVQIVAGTDTTSITLSWCVYLLSQHPEIYAKLREEIDAVLPEREATVSYATVNKLPWLDAVLNETLRLYPAVADGLPRSVPKGGAELGGHHLPGGTVVFCSAYAMHRSSALWDEPESFRPERWFAPAEKLAEMKKAFIPFSAGPRACLGRSLAWLELKLALSTLVRRFEFEHVPGARMEPIYKFMLTPMDHHVDMRLRPRT</sequence>
<dbReference type="PROSITE" id="PS00086">
    <property type="entry name" value="CYTOCHROME_P450"/>
    <property type="match status" value="1"/>
</dbReference>
<dbReference type="Pfam" id="PF00067">
    <property type="entry name" value="p450"/>
    <property type="match status" value="1"/>
</dbReference>
<dbReference type="InterPro" id="IPR002401">
    <property type="entry name" value="Cyt_P450_E_grp-I"/>
</dbReference>
<dbReference type="AlphaFoldDB" id="A0A4P9XM45"/>
<dbReference type="GO" id="GO:0016705">
    <property type="term" value="F:oxidoreductase activity, acting on paired donors, with incorporation or reduction of molecular oxygen"/>
    <property type="evidence" value="ECO:0007669"/>
    <property type="project" value="InterPro"/>
</dbReference>
<keyword evidence="6" id="KW-0560">Oxidoreductase</keyword>
<dbReference type="GO" id="GO:0004497">
    <property type="term" value="F:monooxygenase activity"/>
    <property type="evidence" value="ECO:0007669"/>
    <property type="project" value="UniProtKB-KW"/>
</dbReference>
<evidence type="ECO:0000256" key="4">
    <source>
        <dbReference type="ARBA" id="ARBA00023004"/>
    </source>
</evidence>